<organism evidence="7 8">
    <name type="scientific">Cryptomonas paramaecium</name>
    <dbReference type="NCBI Taxonomy" id="2898"/>
    <lineage>
        <taxon>Eukaryota</taxon>
        <taxon>Cryptophyceae</taxon>
        <taxon>Cryptomonadales</taxon>
        <taxon>Cryptomonadaceae</taxon>
        <taxon>Cryptomonas</taxon>
    </lineage>
</organism>
<evidence type="ECO:0000256" key="3">
    <source>
        <dbReference type="ARBA" id="ARBA00022737"/>
    </source>
</evidence>
<dbReference type="InterPro" id="IPR000225">
    <property type="entry name" value="Armadillo"/>
</dbReference>
<proteinExistence type="inferred from homology"/>
<evidence type="ECO:0000256" key="2">
    <source>
        <dbReference type="ARBA" id="ARBA00022448"/>
    </source>
</evidence>
<evidence type="ECO:0000313" key="7">
    <source>
        <dbReference type="EMBL" id="AEA38973.1"/>
    </source>
</evidence>
<feature type="repeat" description="ARM" evidence="6">
    <location>
        <begin position="272"/>
        <end position="310"/>
    </location>
</feature>
<dbReference type="SUPFAM" id="SSF48371">
    <property type="entry name" value="ARM repeat"/>
    <property type="match status" value="1"/>
</dbReference>
<dbReference type="GO" id="GO:0005634">
    <property type="term" value="C:nucleus"/>
    <property type="evidence" value="ECO:0007669"/>
    <property type="project" value="UniProtKB-ARBA"/>
</dbReference>
<dbReference type="Gene3D" id="1.25.10.10">
    <property type="entry name" value="Leucine-rich Repeat Variant"/>
    <property type="match status" value="1"/>
</dbReference>
<dbReference type="PANTHER" id="PTHR23316">
    <property type="entry name" value="IMPORTIN ALPHA"/>
    <property type="match status" value="1"/>
</dbReference>
<dbReference type="SMR" id="F2HI27"/>
<dbReference type="InterPro" id="IPR016024">
    <property type="entry name" value="ARM-type_fold"/>
</dbReference>
<accession>F2HI27</accession>
<dbReference type="Pfam" id="PF00514">
    <property type="entry name" value="Arm"/>
    <property type="match status" value="5"/>
</dbReference>
<dbReference type="AlphaFoldDB" id="F2HI27"/>
<evidence type="ECO:0000256" key="1">
    <source>
        <dbReference type="ARBA" id="ARBA00010394"/>
    </source>
</evidence>
<evidence type="ECO:0000313" key="8">
    <source>
        <dbReference type="Proteomes" id="UP000243423"/>
    </source>
</evidence>
<sequence>MTSRENQRIFEKIYTQNDVKKKDNLINEKRNLQREDFLMEKRKEKLFLKTKETLLSDSEQHPFDLFKLKEDLTSSEIETKKKALIGLRKMLSVEKDPPIQQIINFNLVNTFIDILEHHDSVDIKFEIVWILTNIASGTSEQTSVIVESGAIPILAALIQHENENLKEQAMWALGNIAGDSHRHRDLVLNNHVLDIILKEISLTTQVSFLRIATWTLSNFCRGKPRPNSKYIKNILIALKKIIFSEDTEILSDGCWALSYISEEKVELITESGILQRIIELLTHNDFEVQTPALRTIGNIVSGDDNQTQLVLNCSILPCLLILLNSPKKTIKKETCWTLSNIAAGNSHQIQALIDNRFFPVLIHILKNADIDIKKEAAWSICNAILGGKEIHVSYLIKQGCLKPLLDLLEFADVRLIKITLESIETILKIGKNQNCNENKFITIIEQAGTVEKLEILQHHKNNTIYEKSLDILEKYFECQESLSEHPSHEHVNDVLNNKQQIPDCSFDFS</sequence>
<dbReference type="EMBL" id="CP002173">
    <property type="protein sequence ID" value="AEA38973.1"/>
    <property type="molecule type" value="Genomic_DNA"/>
</dbReference>
<dbReference type="PIRSF" id="PIRSF005673">
    <property type="entry name" value="Importin_alpha"/>
    <property type="match status" value="1"/>
</dbReference>
<feature type="repeat" description="ARM" evidence="6">
    <location>
        <begin position="149"/>
        <end position="177"/>
    </location>
</feature>
<keyword evidence="3" id="KW-0677">Repeat</keyword>
<dbReference type="PROSITE" id="PS50176">
    <property type="entry name" value="ARM_REPEAT"/>
    <property type="match status" value="2"/>
</dbReference>
<dbReference type="GeneID" id="10447217"/>
<dbReference type="InterPro" id="IPR024931">
    <property type="entry name" value="Importin_alpha"/>
</dbReference>
<dbReference type="RefSeq" id="XP_003239871.1">
    <property type="nucleotide sequence ID" value="XM_003239823.1"/>
</dbReference>
<geneLocation type="nucleomorph" evidence="7"/>
<dbReference type="Proteomes" id="UP000243423">
    <property type="component" value="Nucleomorph 2"/>
</dbReference>
<dbReference type="GO" id="GO:0061608">
    <property type="term" value="F:nuclear import signal receptor activity"/>
    <property type="evidence" value="ECO:0007669"/>
    <property type="project" value="InterPro"/>
</dbReference>
<comment type="similarity">
    <text evidence="1 5">Belongs to the importin alpha family.</text>
</comment>
<dbReference type="SMART" id="SM00185">
    <property type="entry name" value="ARM"/>
    <property type="match status" value="7"/>
</dbReference>
<reference evidence="7 8" key="1">
    <citation type="journal article" date="2011" name="Genome Biol. Evol.">
        <title>Complete nucleomorph genome sequence of the nonphotosynthetic alga Cryptomonas paramecium reveals a core nucleomorph gene set.</title>
        <authorList>
            <person name="Tanifuji G."/>
            <person name="Onodera N.T."/>
            <person name="Wheeler T.J."/>
            <person name="Dlutek M."/>
            <person name="Donaher N."/>
            <person name="Archibald J.M."/>
        </authorList>
    </citation>
    <scope>NUCLEOTIDE SEQUENCE [LARGE SCALE GENOMIC DNA]</scope>
    <source>
        <strain evidence="7 8">CCAP977/2A</strain>
    </source>
</reference>
<keyword evidence="2 5" id="KW-0813">Transport</keyword>
<dbReference type="InterPro" id="IPR011989">
    <property type="entry name" value="ARM-like"/>
</dbReference>
<evidence type="ECO:0000256" key="5">
    <source>
        <dbReference type="PIRNR" id="PIRNR005673"/>
    </source>
</evidence>
<dbReference type="GO" id="GO:0006606">
    <property type="term" value="P:protein import into nucleus"/>
    <property type="evidence" value="ECO:0007669"/>
    <property type="project" value="InterPro"/>
</dbReference>
<gene>
    <name evidence="7" type="primary">impA</name>
    <name evidence="7" type="ORF">CPARA_2gp315</name>
</gene>
<dbReference type="InterPro" id="IPR032413">
    <property type="entry name" value="Arm_3"/>
</dbReference>
<keyword evidence="7" id="KW-0542">Nucleomorph</keyword>
<dbReference type="Pfam" id="PF16186">
    <property type="entry name" value="Arm_3"/>
    <property type="match status" value="1"/>
</dbReference>
<protein>
    <recommendedName>
        <fullName evidence="5">Importin subunit alpha</fullName>
    </recommendedName>
</protein>
<name>F2HI27_9CRYP</name>
<dbReference type="FunFam" id="1.25.10.10:FF:000009">
    <property type="entry name" value="Importin subunit alpha"/>
    <property type="match status" value="1"/>
</dbReference>
<keyword evidence="4 5" id="KW-0653">Protein transport</keyword>
<evidence type="ECO:0000256" key="4">
    <source>
        <dbReference type="ARBA" id="ARBA00022927"/>
    </source>
</evidence>
<evidence type="ECO:0000256" key="6">
    <source>
        <dbReference type="PROSITE-ProRule" id="PRU00259"/>
    </source>
</evidence>
<dbReference type="GO" id="GO:0005737">
    <property type="term" value="C:cytoplasm"/>
    <property type="evidence" value="ECO:0007669"/>
    <property type="project" value="InterPro"/>
</dbReference>